<evidence type="ECO:0000259" key="7">
    <source>
        <dbReference type="Pfam" id="PF00728"/>
    </source>
</evidence>
<dbReference type="Pfam" id="PF02838">
    <property type="entry name" value="Glyco_hydro_20b"/>
    <property type="match status" value="1"/>
</dbReference>
<evidence type="ECO:0000259" key="8">
    <source>
        <dbReference type="Pfam" id="PF02838"/>
    </source>
</evidence>
<dbReference type="GO" id="GO:0005975">
    <property type="term" value="P:carbohydrate metabolic process"/>
    <property type="evidence" value="ECO:0007669"/>
    <property type="project" value="InterPro"/>
</dbReference>
<feature type="domain" description="Beta-hexosaminidase bacterial type N-terminal" evidence="8">
    <location>
        <begin position="4"/>
        <end position="127"/>
    </location>
</feature>
<evidence type="ECO:0000313" key="9">
    <source>
        <dbReference type="EMBL" id="PJF36684.1"/>
    </source>
</evidence>
<gene>
    <name evidence="9" type="ORF">CUN49_04105</name>
</gene>
<sequence>MTQLRLLPQPRQLTLIDGTYRLQSGKLISIPSPIFLFTAQRLQAALAQRGVHWHIVIGGDSDQVGVRLLRQSAPTELENAYQVRITPENITLIGSQNAATLWYAALTLIQIIVQSGENLPCLHIDDQPDFPRRGVMLDISRDRVPTMATLYALIDLLASWKINEVQLYTEHTFAYQRHPIVWQHASPMTGEEILALDRFCRERFVDLVPNQNSFGHMHRWLVHPQYRHLAEVPEGFDFALALTPRPFGLSPAVQETLPFLAGLYDELLPHFSSAYFNVGCDETFDLGKGRSKALVEAQGVGRVYLDFLKKVAQLVQERGRTMQFWGDIILSHPELVPELPKDVIALAWGYEADHPFEAQGALFAQAGVPFYVCPGTSSWQTLVGRTANMRGNLQNAAENGLKHGARGYLITDWGDFGHWQPPMVSYAGFAYGAALSWAYQANKDCDLGALLSLFAFRDSSGKLGPLALEIGDAYRLVNAPHRNSALMVRALFAPLSEIRQGKLLWREPVTYAPEEVRAAMAHMENLAAQLHSTKPADPYVLREYQTAIGLWLHGCKRLLKAKDDSAYSEAALADELRPLMGEFAANWLQRSRVGGLGDSMTRMARLLAEYERH</sequence>
<dbReference type="PANTHER" id="PTHR22600">
    <property type="entry name" value="BETA-HEXOSAMINIDASE"/>
    <property type="match status" value="1"/>
</dbReference>
<dbReference type="PRINTS" id="PR00738">
    <property type="entry name" value="GLHYDRLASE20"/>
</dbReference>
<evidence type="ECO:0000313" key="10">
    <source>
        <dbReference type="Proteomes" id="UP000229681"/>
    </source>
</evidence>
<keyword evidence="5" id="KW-0326">Glycosidase</keyword>
<dbReference type="GO" id="GO:0004563">
    <property type="term" value="F:beta-N-acetylhexosaminidase activity"/>
    <property type="evidence" value="ECO:0007669"/>
    <property type="project" value="UniProtKB-EC"/>
</dbReference>
<dbReference type="AlphaFoldDB" id="A0A2M8PGJ6"/>
<evidence type="ECO:0000256" key="4">
    <source>
        <dbReference type="ARBA" id="ARBA00022801"/>
    </source>
</evidence>
<dbReference type="Proteomes" id="UP000229681">
    <property type="component" value="Unassembled WGS sequence"/>
</dbReference>
<dbReference type="InterPro" id="IPR015883">
    <property type="entry name" value="Glyco_hydro_20_cat"/>
</dbReference>
<dbReference type="SUPFAM" id="SSF55545">
    <property type="entry name" value="beta-N-acetylhexosaminidase-like domain"/>
    <property type="match status" value="1"/>
</dbReference>
<comment type="similarity">
    <text evidence="2">Belongs to the glycosyl hydrolase 20 family.</text>
</comment>
<feature type="domain" description="Glycoside hydrolase family 20 catalytic" evidence="7">
    <location>
        <begin position="130"/>
        <end position="374"/>
    </location>
</feature>
<evidence type="ECO:0000256" key="2">
    <source>
        <dbReference type="ARBA" id="ARBA00006285"/>
    </source>
</evidence>
<dbReference type="GO" id="GO:0030203">
    <property type="term" value="P:glycosaminoglycan metabolic process"/>
    <property type="evidence" value="ECO:0007669"/>
    <property type="project" value="TreeGrafter"/>
</dbReference>
<dbReference type="Gene3D" id="3.30.379.10">
    <property type="entry name" value="Chitobiase/beta-hexosaminidase domain 2-like"/>
    <property type="match status" value="1"/>
</dbReference>
<organism evidence="9 10">
    <name type="scientific">Candidatus Thermofonsia Clade 1 bacterium</name>
    <dbReference type="NCBI Taxonomy" id="2364210"/>
    <lineage>
        <taxon>Bacteria</taxon>
        <taxon>Bacillati</taxon>
        <taxon>Chloroflexota</taxon>
        <taxon>Candidatus Thermofontia</taxon>
        <taxon>Candidatus Thermofonsia Clade 1</taxon>
    </lineage>
</organism>
<evidence type="ECO:0000256" key="5">
    <source>
        <dbReference type="ARBA" id="ARBA00023295"/>
    </source>
</evidence>
<dbReference type="PANTHER" id="PTHR22600:SF57">
    <property type="entry name" value="BETA-N-ACETYLHEXOSAMINIDASE"/>
    <property type="match status" value="1"/>
</dbReference>
<dbReference type="InterPro" id="IPR015882">
    <property type="entry name" value="HEX_bac_N"/>
</dbReference>
<dbReference type="InterPro" id="IPR017853">
    <property type="entry name" value="GH"/>
</dbReference>
<reference evidence="9 10" key="1">
    <citation type="submission" date="2017-11" db="EMBL/GenBank/DDBJ databases">
        <title>Evolution of Phototrophy in the Chloroflexi Phylum Driven by Horizontal Gene Transfer.</title>
        <authorList>
            <person name="Ward L.M."/>
            <person name="Hemp J."/>
            <person name="Shih P.M."/>
            <person name="Mcglynn S.E."/>
            <person name="Fischer W."/>
        </authorList>
    </citation>
    <scope>NUCLEOTIDE SEQUENCE [LARGE SCALE GENOMIC DNA]</scope>
    <source>
        <strain evidence="9">JP3_13</strain>
    </source>
</reference>
<dbReference type="InterPro" id="IPR029018">
    <property type="entry name" value="Hex-like_dom2"/>
</dbReference>
<dbReference type="Pfam" id="PF00728">
    <property type="entry name" value="Glyco_hydro_20"/>
    <property type="match status" value="1"/>
</dbReference>
<dbReference type="EMBL" id="PGTM01000037">
    <property type="protein sequence ID" value="PJF36684.1"/>
    <property type="molecule type" value="Genomic_DNA"/>
</dbReference>
<comment type="catalytic activity">
    <reaction evidence="1">
        <text>Hydrolysis of terminal non-reducing N-acetyl-D-hexosamine residues in N-acetyl-beta-D-hexosaminides.</text>
        <dbReference type="EC" id="3.2.1.52"/>
    </reaction>
</comment>
<dbReference type="Gene3D" id="3.20.20.80">
    <property type="entry name" value="Glycosidases"/>
    <property type="match status" value="1"/>
</dbReference>
<proteinExistence type="inferred from homology"/>
<feature type="active site" description="Proton donor" evidence="6">
    <location>
        <position position="282"/>
    </location>
</feature>
<accession>A0A2M8PGJ6</accession>
<keyword evidence="4 9" id="KW-0378">Hydrolase</keyword>
<evidence type="ECO:0000256" key="6">
    <source>
        <dbReference type="PIRSR" id="PIRSR625705-1"/>
    </source>
</evidence>
<dbReference type="SUPFAM" id="SSF51445">
    <property type="entry name" value="(Trans)glycosidases"/>
    <property type="match status" value="1"/>
</dbReference>
<dbReference type="CDD" id="cd06565">
    <property type="entry name" value="GH20_GcnA-like"/>
    <property type="match status" value="1"/>
</dbReference>
<name>A0A2M8PGJ6_9CHLR</name>
<evidence type="ECO:0000256" key="1">
    <source>
        <dbReference type="ARBA" id="ARBA00001231"/>
    </source>
</evidence>
<dbReference type="InterPro" id="IPR025705">
    <property type="entry name" value="Beta_hexosaminidase_sua/sub"/>
</dbReference>
<evidence type="ECO:0000256" key="3">
    <source>
        <dbReference type="ARBA" id="ARBA00012663"/>
    </source>
</evidence>
<comment type="caution">
    <text evidence="9">The sequence shown here is derived from an EMBL/GenBank/DDBJ whole genome shotgun (WGS) entry which is preliminary data.</text>
</comment>
<protein>
    <recommendedName>
        <fullName evidence="3">beta-N-acetylhexosaminidase</fullName>
        <ecNumber evidence="3">3.2.1.52</ecNumber>
    </recommendedName>
</protein>
<dbReference type="GO" id="GO:0016020">
    <property type="term" value="C:membrane"/>
    <property type="evidence" value="ECO:0007669"/>
    <property type="project" value="TreeGrafter"/>
</dbReference>
<dbReference type="EC" id="3.2.1.52" evidence="3"/>